<evidence type="ECO:0000256" key="10">
    <source>
        <dbReference type="ARBA" id="ARBA00048109"/>
    </source>
</evidence>
<evidence type="ECO:0000256" key="9">
    <source>
        <dbReference type="ARBA" id="ARBA00023315"/>
    </source>
</evidence>
<dbReference type="AlphaFoldDB" id="A0A9X3SUH4"/>
<keyword evidence="8" id="KW-0443">Lipid metabolism</keyword>
<gene>
    <name evidence="14" type="ORF">J2S69_005117</name>
    <name evidence="13" type="ORF">O2L01_01350</name>
</gene>
<dbReference type="GO" id="GO:0005886">
    <property type="term" value="C:plasma membrane"/>
    <property type="evidence" value="ECO:0007669"/>
    <property type="project" value="TreeGrafter"/>
</dbReference>
<dbReference type="EMBL" id="JAVDYD010000001">
    <property type="protein sequence ID" value="MDR7341398.1"/>
    <property type="molecule type" value="Genomic_DNA"/>
</dbReference>
<evidence type="ECO:0000256" key="3">
    <source>
        <dbReference type="ARBA" id="ARBA00009587"/>
    </source>
</evidence>
<evidence type="ECO:0000259" key="12">
    <source>
        <dbReference type="Pfam" id="PF06974"/>
    </source>
</evidence>
<evidence type="ECO:0000256" key="6">
    <source>
        <dbReference type="ARBA" id="ARBA00022679"/>
    </source>
</evidence>
<name>A0A9X3SUH4_9ACTN</name>
<feature type="domain" description="O-acyltransferase WSD1-like N-terminal" evidence="11">
    <location>
        <begin position="15"/>
        <end position="154"/>
    </location>
</feature>
<dbReference type="InterPro" id="IPR009721">
    <property type="entry name" value="O-acyltransferase_WSD1_C"/>
</dbReference>
<keyword evidence="9" id="KW-0012">Acyltransferase</keyword>
<keyword evidence="5" id="KW-0444">Lipid biosynthesis</keyword>
<dbReference type="InterPro" id="IPR045034">
    <property type="entry name" value="O-acyltransferase_WSD1-like"/>
</dbReference>
<dbReference type="GO" id="GO:0051701">
    <property type="term" value="P:biological process involved in interaction with host"/>
    <property type="evidence" value="ECO:0007669"/>
    <property type="project" value="TreeGrafter"/>
</dbReference>
<evidence type="ECO:0000313" key="14">
    <source>
        <dbReference type="EMBL" id="MDR7341398.1"/>
    </source>
</evidence>
<evidence type="ECO:0000256" key="5">
    <source>
        <dbReference type="ARBA" id="ARBA00022516"/>
    </source>
</evidence>
<sequence length="418" mass="44737">MSANAKRPGPRLDAMDAALWAVPVRSVQTRPHIGAVLHCEGTAPSLDEVKAELADRLPNCASLRSRVNLRAKRWDPVSVDLEDHVAETVLAPGPDAVDDAVRRLIHQPLPANGPHWQLHVLHGHEPGRYALLYRVHHALQDGAGMLGALESLFGEPDSSVSSAGYPFPQSPKVTFAETGRTVAALGYALRRKGIWAPAKVEFSSRRTLAWADVPADALRTAGRRHGGTANDAFLAALGHGLAEWAGGQYGPAIAAPPVTLLIPANVRREPDAPGNRIALAVAEVPGGRLTADERLRAVAASTTGLKSPTRREALRRIAAAAPAWLMIRVLAALRSPARTGALASNLVLRSPLRFRGDPVTRVVPVMWTPEGVPLTALLITYQGTTSVCFTTDAAIPGLDGIHERWRRTVESWTAPART</sequence>
<comment type="catalytic activity">
    <reaction evidence="10">
        <text>an acyl-CoA + a 1,2-diacyl-sn-glycerol = a triacyl-sn-glycerol + CoA</text>
        <dbReference type="Rhea" id="RHEA:10868"/>
        <dbReference type="ChEBI" id="CHEBI:17815"/>
        <dbReference type="ChEBI" id="CHEBI:57287"/>
        <dbReference type="ChEBI" id="CHEBI:58342"/>
        <dbReference type="ChEBI" id="CHEBI:64615"/>
        <dbReference type="EC" id="2.3.1.20"/>
    </reaction>
</comment>
<comment type="pathway">
    <text evidence="1">Glycerolipid metabolism; triacylglycerol biosynthesis.</text>
</comment>
<dbReference type="Proteomes" id="UP001145799">
    <property type="component" value="Unassembled WGS sequence"/>
</dbReference>
<evidence type="ECO:0000256" key="8">
    <source>
        <dbReference type="ARBA" id="ARBA00023098"/>
    </source>
</evidence>
<dbReference type="GO" id="GO:0006071">
    <property type="term" value="P:glycerol metabolic process"/>
    <property type="evidence" value="ECO:0007669"/>
    <property type="project" value="UniProtKB-KW"/>
</dbReference>
<evidence type="ECO:0000256" key="1">
    <source>
        <dbReference type="ARBA" id="ARBA00004771"/>
    </source>
</evidence>
<comment type="similarity">
    <text evidence="3">Belongs to the long-chain O-acyltransferase family.</text>
</comment>
<evidence type="ECO:0000313" key="13">
    <source>
        <dbReference type="EMBL" id="MDA1383612.1"/>
    </source>
</evidence>
<accession>A0A9X3SUH4</accession>
<evidence type="ECO:0000256" key="7">
    <source>
        <dbReference type="ARBA" id="ARBA00022798"/>
    </source>
</evidence>
<dbReference type="PANTHER" id="PTHR31650:SF1">
    <property type="entry name" value="WAX ESTER SYNTHASE_DIACYLGLYCEROL ACYLTRANSFERASE 4-RELATED"/>
    <property type="match status" value="1"/>
</dbReference>
<dbReference type="Proteomes" id="UP001183604">
    <property type="component" value="Unassembled WGS sequence"/>
</dbReference>
<dbReference type="PANTHER" id="PTHR31650">
    <property type="entry name" value="O-ACYLTRANSFERASE (WSD1-LIKE) FAMILY PROTEIN"/>
    <property type="match status" value="1"/>
</dbReference>
<comment type="caution">
    <text evidence="13">The sequence shown here is derived from an EMBL/GenBank/DDBJ whole genome shotgun (WGS) entry which is preliminary data.</text>
</comment>
<comment type="pathway">
    <text evidence="2">Lipid metabolism.</text>
</comment>
<dbReference type="Pfam" id="PF06974">
    <property type="entry name" value="WS_DGAT_C"/>
    <property type="match status" value="1"/>
</dbReference>
<keyword evidence="6" id="KW-0808">Transferase</keyword>
<evidence type="ECO:0000313" key="15">
    <source>
        <dbReference type="Proteomes" id="UP001145799"/>
    </source>
</evidence>
<dbReference type="EC" id="2.3.1.20" evidence="4"/>
<dbReference type="GO" id="GO:0001666">
    <property type="term" value="P:response to hypoxia"/>
    <property type="evidence" value="ECO:0007669"/>
    <property type="project" value="TreeGrafter"/>
</dbReference>
<dbReference type="GO" id="GO:0071731">
    <property type="term" value="P:response to nitric oxide"/>
    <property type="evidence" value="ECO:0007669"/>
    <property type="project" value="TreeGrafter"/>
</dbReference>
<evidence type="ECO:0000256" key="4">
    <source>
        <dbReference type="ARBA" id="ARBA00013244"/>
    </source>
</evidence>
<reference evidence="14 16" key="2">
    <citation type="submission" date="2023-07" db="EMBL/GenBank/DDBJ databases">
        <title>Sequencing the genomes of 1000 actinobacteria strains.</title>
        <authorList>
            <person name="Klenk H.-P."/>
        </authorList>
    </citation>
    <scope>NUCLEOTIDE SEQUENCE [LARGE SCALE GENOMIC DNA]</scope>
    <source>
        <strain evidence="14 16">DSM 44724</strain>
    </source>
</reference>
<keyword evidence="7" id="KW-0319">Glycerol metabolism</keyword>
<dbReference type="RefSeq" id="WP_270119714.1">
    <property type="nucleotide sequence ID" value="NZ_BAAAOM010000001.1"/>
</dbReference>
<feature type="domain" description="O-acyltransferase WSD1 C-terminal" evidence="12">
    <location>
        <begin position="274"/>
        <end position="394"/>
    </location>
</feature>
<protein>
    <recommendedName>
        <fullName evidence="4">diacylglycerol O-acyltransferase</fullName>
        <ecNumber evidence="4">2.3.1.20</ecNumber>
    </recommendedName>
</protein>
<dbReference type="GO" id="GO:0019432">
    <property type="term" value="P:triglyceride biosynthetic process"/>
    <property type="evidence" value="ECO:0007669"/>
    <property type="project" value="TreeGrafter"/>
</dbReference>
<dbReference type="InterPro" id="IPR004255">
    <property type="entry name" value="O-acyltransferase_WSD1_N"/>
</dbReference>
<dbReference type="EMBL" id="JAPZVQ010000001">
    <property type="protein sequence ID" value="MDA1383612.1"/>
    <property type="molecule type" value="Genomic_DNA"/>
</dbReference>
<evidence type="ECO:0000259" key="11">
    <source>
        <dbReference type="Pfam" id="PF03007"/>
    </source>
</evidence>
<dbReference type="SUPFAM" id="SSF52777">
    <property type="entry name" value="CoA-dependent acyltransferases"/>
    <property type="match status" value="1"/>
</dbReference>
<reference evidence="13" key="1">
    <citation type="submission" date="2022-12" db="EMBL/GenBank/DDBJ databases">
        <title>Gycomyces niveus sp.nov., a novel actinomycete isolated from soil in Shouguang.</title>
        <authorList>
            <person name="Yang X."/>
        </authorList>
    </citation>
    <scope>NUCLEOTIDE SEQUENCE</scope>
    <source>
        <strain evidence="13">DSM 44724</strain>
    </source>
</reference>
<organism evidence="13 15">
    <name type="scientific">Glycomyces lechevalierae</name>
    <dbReference type="NCBI Taxonomy" id="256034"/>
    <lineage>
        <taxon>Bacteria</taxon>
        <taxon>Bacillati</taxon>
        <taxon>Actinomycetota</taxon>
        <taxon>Actinomycetes</taxon>
        <taxon>Glycomycetales</taxon>
        <taxon>Glycomycetaceae</taxon>
        <taxon>Glycomyces</taxon>
    </lineage>
</organism>
<dbReference type="Pfam" id="PF03007">
    <property type="entry name" value="WS_DGAT_cat"/>
    <property type="match status" value="1"/>
</dbReference>
<evidence type="ECO:0000313" key="16">
    <source>
        <dbReference type="Proteomes" id="UP001183604"/>
    </source>
</evidence>
<proteinExistence type="inferred from homology"/>
<dbReference type="GO" id="GO:0004144">
    <property type="term" value="F:diacylglycerol O-acyltransferase activity"/>
    <property type="evidence" value="ECO:0007669"/>
    <property type="project" value="UniProtKB-EC"/>
</dbReference>
<keyword evidence="16" id="KW-1185">Reference proteome</keyword>
<evidence type="ECO:0000256" key="2">
    <source>
        <dbReference type="ARBA" id="ARBA00005189"/>
    </source>
</evidence>